<evidence type="ECO:0000313" key="2">
    <source>
        <dbReference type="Proteomes" id="UP000317155"/>
    </source>
</evidence>
<dbReference type="AlphaFoldDB" id="A0A550JJH3"/>
<proteinExistence type="predicted"/>
<protein>
    <recommendedName>
        <fullName evidence="3">ATP-grasp domain-containing protein</fullName>
    </recommendedName>
</protein>
<evidence type="ECO:0008006" key="3">
    <source>
        <dbReference type="Google" id="ProtNLM"/>
    </source>
</evidence>
<keyword evidence="2" id="KW-1185">Reference proteome</keyword>
<dbReference type="OrthoDB" id="5526124at2"/>
<dbReference type="Proteomes" id="UP000317155">
    <property type="component" value="Unassembled WGS sequence"/>
</dbReference>
<reference evidence="1 2" key="1">
    <citation type="submission" date="2019-07" db="EMBL/GenBank/DDBJ databases">
        <title>Insights of Desulfuromonas acetexigens electromicrobiology.</title>
        <authorList>
            <person name="Katuri K."/>
            <person name="Sapireddy V."/>
            <person name="Shaw D.R."/>
            <person name="Saikaly P."/>
        </authorList>
    </citation>
    <scope>NUCLEOTIDE SEQUENCE [LARGE SCALE GENOMIC DNA]</scope>
    <source>
        <strain evidence="1 2">2873</strain>
    </source>
</reference>
<dbReference type="SUPFAM" id="SSF56059">
    <property type="entry name" value="Glutathione synthetase ATP-binding domain-like"/>
    <property type="match status" value="1"/>
</dbReference>
<dbReference type="EMBL" id="VJVV01000002">
    <property type="protein sequence ID" value="TRO83367.1"/>
    <property type="molecule type" value="Genomic_DNA"/>
</dbReference>
<name>A0A550JJH3_9BACT</name>
<sequence length="405" mass="44323">MKPLRPVILGAFGPPTLACIRSWGRAGLAPGLIAVQGPGEPRPASKYLAGSVCLSRDDLYTERGRENIVRFLGDFDASGLTCIDENIAQWLNEQRPNLPANIPLWLPPADMLRRVLDKAAQIEAARQVGLNVLPTYLFSTCDFTEEIPSDHFPLCLRPSAPGVVEPTFKVQNVASVIELRGFLASMEFRGPVIGQPFKSLPNLVVHGTRTADGETLGMAGFLVERKFQGVTLTLRPTALSDDFKARCAAFTEAMDLVGHYHFEFLADGATGENHFLEINHRFGGTTAKVLVCGYPEPLYALRAQGYDIPVPATVRSMTVSSLKALGKSAYFALRGRLTALDYPEESTPRRLWSTLKCLASCRDEVFAWDDLPGTAAFYFGDIPARLNGATTSYRKLLKAIRAKSS</sequence>
<comment type="caution">
    <text evidence="1">The sequence shown here is derived from an EMBL/GenBank/DDBJ whole genome shotgun (WGS) entry which is preliminary data.</text>
</comment>
<dbReference type="RefSeq" id="WP_092056314.1">
    <property type="nucleotide sequence ID" value="NZ_FOJJ01000012.1"/>
</dbReference>
<evidence type="ECO:0000313" key="1">
    <source>
        <dbReference type="EMBL" id="TRO83367.1"/>
    </source>
</evidence>
<dbReference type="Gene3D" id="3.30.470.20">
    <property type="entry name" value="ATP-grasp fold, B domain"/>
    <property type="match status" value="1"/>
</dbReference>
<organism evidence="1 2">
    <name type="scientific">Trichloromonas acetexigens</name>
    <dbReference type="NCBI Taxonomy" id="38815"/>
    <lineage>
        <taxon>Bacteria</taxon>
        <taxon>Pseudomonadati</taxon>
        <taxon>Thermodesulfobacteriota</taxon>
        <taxon>Desulfuromonadia</taxon>
        <taxon>Desulfuromonadales</taxon>
        <taxon>Trichloromonadaceae</taxon>
        <taxon>Trichloromonas</taxon>
    </lineage>
</organism>
<gene>
    <name evidence="1" type="ORF">FL622_04590</name>
</gene>
<accession>A0A550JJH3</accession>